<dbReference type="SMART" id="SM00494">
    <property type="entry name" value="ChtBD2"/>
    <property type="match status" value="4"/>
</dbReference>
<dbReference type="PhylomeDB" id="B3M4L8"/>
<feature type="domain" description="Chitin-binding type-2" evidence="6">
    <location>
        <begin position="202"/>
        <end position="266"/>
    </location>
</feature>
<dbReference type="InterPro" id="IPR002557">
    <property type="entry name" value="Chitin-bd_dom"/>
</dbReference>
<dbReference type="KEGG" id="dan:6507134"/>
<dbReference type="HOGENOM" id="CLU_045312_1_0_1"/>
<name>B3M4L8_DROAN</name>
<dbReference type="EMBL" id="CH902618">
    <property type="protein sequence ID" value="EDV39417.1"/>
    <property type="molecule type" value="Genomic_DNA"/>
</dbReference>
<dbReference type="PANTHER" id="PTHR23301">
    <property type="entry name" value="CHITIN BINDING PERITROPHIN-A"/>
    <property type="match status" value="1"/>
</dbReference>
<keyword evidence="5" id="KW-0325">Glycoprotein</keyword>
<dbReference type="PROSITE" id="PS50940">
    <property type="entry name" value="CHIT_BIND_II"/>
    <property type="match status" value="4"/>
</dbReference>
<dbReference type="InterPro" id="IPR036508">
    <property type="entry name" value="Chitin-bd_dom_sf"/>
</dbReference>
<keyword evidence="4" id="KW-1015">Disulfide bond</keyword>
<proteinExistence type="predicted"/>
<dbReference type="PANTHER" id="PTHR23301:SF106">
    <property type="entry name" value="CHITIN-BINDING TYPE-2 DOMAIN-CONTAINING PROTEIN-RELATED"/>
    <property type="match status" value="1"/>
</dbReference>
<evidence type="ECO:0000313" key="7">
    <source>
        <dbReference type="EMBL" id="EDV39417.1"/>
    </source>
</evidence>
<keyword evidence="1" id="KW-0147">Chitin-binding</keyword>
<keyword evidence="2" id="KW-0732">Signal</keyword>
<dbReference type="OrthoDB" id="6020543at2759"/>
<accession>B3M4L8</accession>
<organism evidence="7 8">
    <name type="scientific">Drosophila ananassae</name>
    <name type="common">Fruit fly</name>
    <dbReference type="NCBI Taxonomy" id="7217"/>
    <lineage>
        <taxon>Eukaryota</taxon>
        <taxon>Metazoa</taxon>
        <taxon>Ecdysozoa</taxon>
        <taxon>Arthropoda</taxon>
        <taxon>Hexapoda</taxon>
        <taxon>Insecta</taxon>
        <taxon>Pterygota</taxon>
        <taxon>Neoptera</taxon>
        <taxon>Endopterygota</taxon>
        <taxon>Diptera</taxon>
        <taxon>Brachycera</taxon>
        <taxon>Muscomorpha</taxon>
        <taxon>Ephydroidea</taxon>
        <taxon>Drosophilidae</taxon>
        <taxon>Drosophila</taxon>
        <taxon>Sophophora</taxon>
    </lineage>
</organism>
<keyword evidence="8" id="KW-1185">Reference proteome</keyword>
<evidence type="ECO:0000256" key="1">
    <source>
        <dbReference type="ARBA" id="ARBA00022669"/>
    </source>
</evidence>
<dbReference type="SUPFAM" id="SSF57625">
    <property type="entry name" value="Invertebrate chitin-binding proteins"/>
    <property type="match status" value="4"/>
</dbReference>
<dbReference type="GO" id="GO:0008061">
    <property type="term" value="F:chitin binding"/>
    <property type="evidence" value="ECO:0007669"/>
    <property type="project" value="UniProtKB-KW"/>
</dbReference>
<dbReference type="AlphaFoldDB" id="B3M4L8"/>
<evidence type="ECO:0000256" key="2">
    <source>
        <dbReference type="ARBA" id="ARBA00022729"/>
    </source>
</evidence>
<dbReference type="GO" id="GO:0005576">
    <property type="term" value="C:extracellular region"/>
    <property type="evidence" value="ECO:0007669"/>
    <property type="project" value="InterPro"/>
</dbReference>
<dbReference type="InterPro" id="IPR051940">
    <property type="entry name" value="Chitin_bind-dev_reg"/>
</dbReference>
<feature type="domain" description="Chitin-binding type-2" evidence="6">
    <location>
        <begin position="73"/>
        <end position="130"/>
    </location>
</feature>
<dbReference type="Proteomes" id="UP000007801">
    <property type="component" value="Unassembled WGS sequence"/>
</dbReference>
<evidence type="ECO:0000256" key="5">
    <source>
        <dbReference type="ARBA" id="ARBA00023180"/>
    </source>
</evidence>
<dbReference type="Pfam" id="PF01607">
    <property type="entry name" value="CBM_14"/>
    <property type="match status" value="3"/>
</dbReference>
<dbReference type="STRING" id="7217.B3M4L8"/>
<dbReference type="OMA" id="NSCSYDR"/>
<reference evidence="7 8" key="1">
    <citation type="journal article" date="2007" name="Nature">
        <title>Evolution of genes and genomes on the Drosophila phylogeny.</title>
        <authorList>
            <consortium name="Drosophila 12 Genomes Consortium"/>
            <person name="Clark A.G."/>
            <person name="Eisen M.B."/>
            <person name="Smith D.R."/>
            <person name="Bergman C.M."/>
            <person name="Oliver B."/>
            <person name="Markow T.A."/>
            <person name="Kaufman T.C."/>
            <person name="Kellis M."/>
            <person name="Gelbart W."/>
            <person name="Iyer V.N."/>
            <person name="Pollard D.A."/>
            <person name="Sackton T.B."/>
            <person name="Larracuente A.M."/>
            <person name="Singh N.D."/>
            <person name="Abad J.P."/>
            <person name="Abt D.N."/>
            <person name="Adryan B."/>
            <person name="Aguade M."/>
            <person name="Akashi H."/>
            <person name="Anderson W.W."/>
            <person name="Aquadro C.F."/>
            <person name="Ardell D.H."/>
            <person name="Arguello R."/>
            <person name="Artieri C.G."/>
            <person name="Barbash D.A."/>
            <person name="Barker D."/>
            <person name="Barsanti P."/>
            <person name="Batterham P."/>
            <person name="Batzoglou S."/>
            <person name="Begun D."/>
            <person name="Bhutkar A."/>
            <person name="Blanco E."/>
            <person name="Bosak S.A."/>
            <person name="Bradley R.K."/>
            <person name="Brand A.D."/>
            <person name="Brent M.R."/>
            <person name="Brooks A.N."/>
            <person name="Brown R.H."/>
            <person name="Butlin R.K."/>
            <person name="Caggese C."/>
            <person name="Calvi B.R."/>
            <person name="Bernardo de Carvalho A."/>
            <person name="Caspi A."/>
            <person name="Castrezana S."/>
            <person name="Celniker S.E."/>
            <person name="Chang J.L."/>
            <person name="Chapple C."/>
            <person name="Chatterji S."/>
            <person name="Chinwalla A."/>
            <person name="Civetta A."/>
            <person name="Clifton S.W."/>
            <person name="Comeron J.M."/>
            <person name="Costello J.C."/>
            <person name="Coyne J.A."/>
            <person name="Daub J."/>
            <person name="David R.G."/>
            <person name="Delcher A.L."/>
            <person name="Delehaunty K."/>
            <person name="Do C.B."/>
            <person name="Ebling H."/>
            <person name="Edwards K."/>
            <person name="Eickbush T."/>
            <person name="Evans J.D."/>
            <person name="Filipski A."/>
            <person name="Findeiss S."/>
            <person name="Freyhult E."/>
            <person name="Fulton L."/>
            <person name="Fulton R."/>
            <person name="Garcia A.C."/>
            <person name="Gardiner A."/>
            <person name="Garfield D.A."/>
            <person name="Garvin B.E."/>
            <person name="Gibson G."/>
            <person name="Gilbert D."/>
            <person name="Gnerre S."/>
            <person name="Godfrey J."/>
            <person name="Good R."/>
            <person name="Gotea V."/>
            <person name="Gravely B."/>
            <person name="Greenberg A.J."/>
            <person name="Griffiths-Jones S."/>
            <person name="Gross S."/>
            <person name="Guigo R."/>
            <person name="Gustafson E.A."/>
            <person name="Haerty W."/>
            <person name="Hahn M.W."/>
            <person name="Halligan D.L."/>
            <person name="Halpern A.L."/>
            <person name="Halter G.M."/>
            <person name="Han M.V."/>
            <person name="Heger A."/>
            <person name="Hillier L."/>
            <person name="Hinrichs A.S."/>
            <person name="Holmes I."/>
            <person name="Hoskins R.A."/>
            <person name="Hubisz M.J."/>
            <person name="Hultmark D."/>
            <person name="Huntley M.A."/>
            <person name="Jaffe D.B."/>
            <person name="Jagadeeshan S."/>
            <person name="Jeck W.R."/>
            <person name="Johnson J."/>
            <person name="Jones C.D."/>
            <person name="Jordan W.C."/>
            <person name="Karpen G.H."/>
            <person name="Kataoka E."/>
            <person name="Keightley P.D."/>
            <person name="Kheradpour P."/>
            <person name="Kirkness E.F."/>
            <person name="Koerich L.B."/>
            <person name="Kristiansen K."/>
            <person name="Kudrna D."/>
            <person name="Kulathinal R.J."/>
            <person name="Kumar S."/>
            <person name="Kwok R."/>
            <person name="Lander E."/>
            <person name="Langley C.H."/>
            <person name="Lapoint R."/>
            <person name="Lazzaro B.P."/>
            <person name="Lee S.J."/>
            <person name="Levesque L."/>
            <person name="Li R."/>
            <person name="Lin C.F."/>
            <person name="Lin M.F."/>
            <person name="Lindblad-Toh K."/>
            <person name="Llopart A."/>
            <person name="Long M."/>
            <person name="Low L."/>
            <person name="Lozovsky E."/>
            <person name="Lu J."/>
            <person name="Luo M."/>
            <person name="Machado C.A."/>
            <person name="Makalowski W."/>
            <person name="Marzo M."/>
            <person name="Matsuda M."/>
            <person name="Matzkin L."/>
            <person name="McAllister B."/>
            <person name="McBride C.S."/>
            <person name="McKernan B."/>
            <person name="McKernan K."/>
            <person name="Mendez-Lago M."/>
            <person name="Minx P."/>
            <person name="Mollenhauer M.U."/>
            <person name="Montooth K."/>
            <person name="Mount S.M."/>
            <person name="Mu X."/>
            <person name="Myers E."/>
            <person name="Negre B."/>
            <person name="Newfeld S."/>
            <person name="Nielsen R."/>
            <person name="Noor M.A."/>
            <person name="O'Grady P."/>
            <person name="Pachter L."/>
            <person name="Papaceit M."/>
            <person name="Parisi M.J."/>
            <person name="Parisi M."/>
            <person name="Parts L."/>
            <person name="Pedersen J.S."/>
            <person name="Pesole G."/>
            <person name="Phillippy A.M."/>
            <person name="Ponting C.P."/>
            <person name="Pop M."/>
            <person name="Porcelli D."/>
            <person name="Powell J.R."/>
            <person name="Prohaska S."/>
            <person name="Pruitt K."/>
            <person name="Puig M."/>
            <person name="Quesneville H."/>
            <person name="Ram K.R."/>
            <person name="Rand D."/>
            <person name="Rasmussen M.D."/>
            <person name="Reed L.K."/>
            <person name="Reenan R."/>
            <person name="Reily A."/>
            <person name="Remington K.A."/>
            <person name="Rieger T.T."/>
            <person name="Ritchie M.G."/>
            <person name="Robin C."/>
            <person name="Rogers Y.H."/>
            <person name="Rohde C."/>
            <person name="Rozas J."/>
            <person name="Rubenfield M.J."/>
            <person name="Ruiz A."/>
            <person name="Russo S."/>
            <person name="Salzberg S.L."/>
            <person name="Sanchez-Gracia A."/>
            <person name="Saranga D.J."/>
            <person name="Sato H."/>
            <person name="Schaeffer S.W."/>
            <person name="Schatz M.C."/>
            <person name="Schlenke T."/>
            <person name="Schwartz R."/>
            <person name="Segarra C."/>
            <person name="Singh R.S."/>
            <person name="Sirot L."/>
            <person name="Sirota M."/>
            <person name="Sisneros N.B."/>
            <person name="Smith C.D."/>
            <person name="Smith T.F."/>
            <person name="Spieth J."/>
            <person name="Stage D.E."/>
            <person name="Stark A."/>
            <person name="Stephan W."/>
            <person name="Strausberg R.L."/>
            <person name="Strempel S."/>
            <person name="Sturgill D."/>
            <person name="Sutton G."/>
            <person name="Sutton G.G."/>
            <person name="Tao W."/>
            <person name="Teichmann S."/>
            <person name="Tobari Y.N."/>
            <person name="Tomimura Y."/>
            <person name="Tsolas J.M."/>
            <person name="Valente V.L."/>
            <person name="Venter E."/>
            <person name="Venter J.C."/>
            <person name="Vicario S."/>
            <person name="Vieira F.G."/>
            <person name="Vilella A.J."/>
            <person name="Villasante A."/>
            <person name="Walenz B."/>
            <person name="Wang J."/>
            <person name="Wasserman M."/>
            <person name="Watts T."/>
            <person name="Wilson D."/>
            <person name="Wilson R.K."/>
            <person name="Wing R.A."/>
            <person name="Wolfner M.F."/>
            <person name="Wong A."/>
            <person name="Wong G.K."/>
            <person name="Wu C.I."/>
            <person name="Wu G."/>
            <person name="Yamamoto D."/>
            <person name="Yang H.P."/>
            <person name="Yang S.P."/>
            <person name="Yorke J.A."/>
            <person name="Yoshida K."/>
            <person name="Zdobnov E."/>
            <person name="Zhang P."/>
            <person name="Zhang Y."/>
            <person name="Zimin A.V."/>
            <person name="Baldwin J."/>
            <person name="Abdouelleil A."/>
            <person name="Abdulkadir J."/>
            <person name="Abebe A."/>
            <person name="Abera B."/>
            <person name="Abreu J."/>
            <person name="Acer S.C."/>
            <person name="Aftuck L."/>
            <person name="Alexander A."/>
            <person name="An P."/>
            <person name="Anderson E."/>
            <person name="Anderson S."/>
            <person name="Arachi H."/>
            <person name="Azer M."/>
            <person name="Bachantsang P."/>
            <person name="Barry A."/>
            <person name="Bayul T."/>
            <person name="Berlin A."/>
            <person name="Bessette D."/>
            <person name="Bloom T."/>
            <person name="Blye J."/>
            <person name="Boguslavskiy L."/>
            <person name="Bonnet C."/>
            <person name="Boukhgalter B."/>
            <person name="Bourzgui I."/>
            <person name="Brown A."/>
            <person name="Cahill P."/>
            <person name="Channer S."/>
            <person name="Cheshatsang Y."/>
            <person name="Chuda L."/>
            <person name="Citroen M."/>
            <person name="Collymore A."/>
            <person name="Cooke P."/>
            <person name="Costello M."/>
            <person name="D'Aco K."/>
            <person name="Daza R."/>
            <person name="De Haan G."/>
            <person name="DeGray S."/>
            <person name="DeMaso C."/>
            <person name="Dhargay N."/>
            <person name="Dooley K."/>
            <person name="Dooley E."/>
            <person name="Doricent M."/>
            <person name="Dorje P."/>
            <person name="Dorjee K."/>
            <person name="Dupes A."/>
            <person name="Elong R."/>
            <person name="Falk J."/>
            <person name="Farina A."/>
            <person name="Faro S."/>
            <person name="Ferguson D."/>
            <person name="Fisher S."/>
            <person name="Foley C.D."/>
            <person name="Franke A."/>
            <person name="Friedrich D."/>
            <person name="Gadbois L."/>
            <person name="Gearin G."/>
            <person name="Gearin C.R."/>
            <person name="Giannoukos G."/>
            <person name="Goode T."/>
            <person name="Graham J."/>
            <person name="Grandbois E."/>
            <person name="Grewal S."/>
            <person name="Gyaltsen K."/>
            <person name="Hafez N."/>
            <person name="Hagos B."/>
            <person name="Hall J."/>
            <person name="Henson C."/>
            <person name="Hollinger A."/>
            <person name="Honan T."/>
            <person name="Huard M.D."/>
            <person name="Hughes L."/>
            <person name="Hurhula B."/>
            <person name="Husby M.E."/>
            <person name="Kamat A."/>
            <person name="Kanga B."/>
            <person name="Kashin S."/>
            <person name="Khazanovich D."/>
            <person name="Kisner P."/>
            <person name="Lance K."/>
            <person name="Lara M."/>
            <person name="Lee W."/>
            <person name="Lennon N."/>
            <person name="Letendre F."/>
            <person name="LeVine R."/>
            <person name="Lipovsky A."/>
            <person name="Liu X."/>
            <person name="Liu J."/>
            <person name="Liu S."/>
            <person name="Lokyitsang T."/>
            <person name="Lokyitsang Y."/>
            <person name="Lubonja R."/>
            <person name="Lui A."/>
            <person name="MacDonald P."/>
            <person name="Magnisalis V."/>
            <person name="Maru K."/>
            <person name="Matthews C."/>
            <person name="McCusker W."/>
            <person name="McDonough S."/>
            <person name="Mehta T."/>
            <person name="Meldrim J."/>
            <person name="Meneus L."/>
            <person name="Mihai O."/>
            <person name="Mihalev A."/>
            <person name="Mihova T."/>
            <person name="Mittelman R."/>
            <person name="Mlenga V."/>
            <person name="Montmayeur A."/>
            <person name="Mulrain L."/>
            <person name="Navidi A."/>
            <person name="Naylor J."/>
            <person name="Negash T."/>
            <person name="Nguyen T."/>
            <person name="Nguyen N."/>
            <person name="Nicol R."/>
            <person name="Norbu C."/>
            <person name="Norbu N."/>
            <person name="Novod N."/>
            <person name="O'Neill B."/>
            <person name="Osman S."/>
            <person name="Markiewicz E."/>
            <person name="Oyono O.L."/>
            <person name="Patti C."/>
            <person name="Phunkhang P."/>
            <person name="Pierre F."/>
            <person name="Priest M."/>
            <person name="Raghuraman S."/>
            <person name="Rege F."/>
            <person name="Reyes R."/>
            <person name="Rise C."/>
            <person name="Rogov P."/>
            <person name="Ross K."/>
            <person name="Ryan E."/>
            <person name="Settipalli S."/>
            <person name="Shea T."/>
            <person name="Sherpa N."/>
            <person name="Shi L."/>
            <person name="Shih D."/>
            <person name="Sparrow T."/>
            <person name="Spaulding J."/>
            <person name="Stalker J."/>
            <person name="Stange-Thomann N."/>
            <person name="Stavropoulos S."/>
            <person name="Stone C."/>
            <person name="Strader C."/>
            <person name="Tesfaye S."/>
            <person name="Thomson T."/>
            <person name="Thoulutsang Y."/>
            <person name="Thoulutsang D."/>
            <person name="Topham K."/>
            <person name="Topping I."/>
            <person name="Tsamla T."/>
            <person name="Vassiliev H."/>
            <person name="Vo A."/>
            <person name="Wangchuk T."/>
            <person name="Wangdi T."/>
            <person name="Weiand M."/>
            <person name="Wilkinson J."/>
            <person name="Wilson A."/>
            <person name="Yadav S."/>
            <person name="Young G."/>
            <person name="Yu Q."/>
            <person name="Zembek L."/>
            <person name="Zhong D."/>
            <person name="Zimmer A."/>
            <person name="Zwirko Z."/>
            <person name="Jaffe D.B."/>
            <person name="Alvarez P."/>
            <person name="Brockman W."/>
            <person name="Butler J."/>
            <person name="Chin C."/>
            <person name="Gnerre S."/>
            <person name="Grabherr M."/>
            <person name="Kleber M."/>
            <person name="Mauceli E."/>
            <person name="MacCallum I."/>
        </authorList>
    </citation>
    <scope>NUCLEOTIDE SEQUENCE [LARGE SCALE GENOMIC DNA]</scope>
    <source>
        <strain evidence="8">Tucson 14024-0371.13</strain>
    </source>
</reference>
<keyword evidence="3" id="KW-0677">Repeat</keyword>
<evidence type="ECO:0000313" key="8">
    <source>
        <dbReference type="Proteomes" id="UP000007801"/>
    </source>
</evidence>
<evidence type="ECO:0000256" key="3">
    <source>
        <dbReference type="ARBA" id="ARBA00022737"/>
    </source>
</evidence>
<dbReference type="Gene3D" id="2.170.140.10">
    <property type="entry name" value="Chitin binding domain"/>
    <property type="match status" value="1"/>
</dbReference>
<evidence type="ECO:0000256" key="4">
    <source>
        <dbReference type="ARBA" id="ARBA00023157"/>
    </source>
</evidence>
<feature type="domain" description="Chitin-binding type-2" evidence="6">
    <location>
        <begin position="12"/>
        <end position="70"/>
    </location>
</feature>
<gene>
    <name evidence="7" type="primary">Dana\GF24502</name>
    <name evidence="7" type="synonym">dana_GLEANR_9218</name>
    <name evidence="7" type="ORF">GF24502</name>
</gene>
<sequence>MAEIEGRGFTMEDKCKLWAGGGYIGDPSDCRGWGFCQNNKLIDRNNCADDLFYNFRDGTCKNKEKASCNSDPFEICASLEPEDYVADPADCQRFVKCGSIGNPTWSTCGEDQVFSNVKQKCIQEVSGCPQDNICSNMMDNALVADPNTCKDYFKCYNGLATKLSCSAGRYFNRETGFCQFWLPENCSRDEEVHPESPSSKDSLICHRYYQVDRLGEQRIPDMTTCYGYYTCTSQFDSGEWSSCPAGSHFVWWTQRCAPPEENSCSYDRCRNHKRSFVTTLNKGCREYTGCQNQSSVGSEKCPDEYPYFDEVKGQCGVEFPNHRVCYMNG</sequence>
<dbReference type="InParanoid" id="B3M4L8"/>
<protein>
    <recommendedName>
        <fullName evidence="6">Chitin-binding type-2 domain-containing protein</fullName>
    </recommendedName>
</protein>
<evidence type="ECO:0000259" key="6">
    <source>
        <dbReference type="PROSITE" id="PS50940"/>
    </source>
</evidence>
<feature type="domain" description="Chitin-binding type-2" evidence="6">
    <location>
        <begin position="131"/>
        <end position="188"/>
    </location>
</feature>
<dbReference type="GeneID" id="6507134"/>
<dbReference type="eggNOG" id="ENOG502SZI5">
    <property type="taxonomic scope" value="Eukaryota"/>
</dbReference>